<keyword evidence="4" id="KW-0378">Hydrolase</keyword>
<feature type="coiled-coil region" evidence="1">
    <location>
        <begin position="240"/>
        <end position="274"/>
    </location>
</feature>
<keyword evidence="4" id="KW-0255">Endonuclease</keyword>
<dbReference type="Gene3D" id="1.10.30.50">
    <property type="match status" value="1"/>
</dbReference>
<protein>
    <submittedName>
        <fullName evidence="4">HNH endonuclease</fullName>
    </submittedName>
</protein>
<name>A0ABY4N0Q1_9MICO</name>
<dbReference type="EMBL" id="CP097160">
    <property type="protein sequence ID" value="UQN15022.1"/>
    <property type="molecule type" value="Genomic_DNA"/>
</dbReference>
<evidence type="ECO:0000259" key="3">
    <source>
        <dbReference type="SMART" id="SM00507"/>
    </source>
</evidence>
<keyword evidence="4" id="KW-0540">Nuclease</keyword>
<evidence type="ECO:0000313" key="4">
    <source>
        <dbReference type="EMBL" id="UQN15022.1"/>
    </source>
</evidence>
<gene>
    <name evidence="4" type="ORF">M3M28_00705</name>
</gene>
<keyword evidence="1" id="KW-0175">Coiled coil</keyword>
<accession>A0ABY4N0Q1</accession>
<feature type="compositionally biased region" description="Basic and acidic residues" evidence="2">
    <location>
        <begin position="16"/>
        <end position="27"/>
    </location>
</feature>
<evidence type="ECO:0000256" key="1">
    <source>
        <dbReference type="SAM" id="Coils"/>
    </source>
</evidence>
<dbReference type="InterPro" id="IPR002711">
    <property type="entry name" value="HNH"/>
</dbReference>
<dbReference type="GO" id="GO:0004519">
    <property type="term" value="F:endonuclease activity"/>
    <property type="evidence" value="ECO:0007669"/>
    <property type="project" value="UniProtKB-KW"/>
</dbReference>
<evidence type="ECO:0000256" key="2">
    <source>
        <dbReference type="SAM" id="MobiDB-lite"/>
    </source>
</evidence>
<reference evidence="4" key="1">
    <citation type="submission" date="2022-05" db="EMBL/GenBank/DDBJ databases">
        <title>Complete genome sequence of toluene-degrading Gulosibacter sediminis strain ACHW.36C.</title>
        <authorList>
            <person name="Wai A.C."/>
            <person name="Lai G.K."/>
            <person name="Griffin S.D."/>
            <person name="Leung F.C."/>
        </authorList>
    </citation>
    <scope>NUCLEOTIDE SEQUENCE [LARGE SCALE GENOMIC DNA]</scope>
    <source>
        <strain evidence="4">ACHW.36C</strain>
    </source>
</reference>
<sequence>MTAPNHSIPPDDDDFEPTRHASRHRPDGTTPEPMYDDLTERTRRIADNYVDFNTLRRQADLGECRMLAEAYDIAEEHTRRDAEAGAHIISDENRLQSHLRSTVASLGIRTNESDIALTNRARDAHRLTTQFPIWMTALDEGAVTMRHAAALLRFERKVGDELRDEFGKKVLDYARTHTHGQTESYAKRLAARLNAAEFEAAFHREYEERTVTIQDFGSGMSRLTADMPTGMAHASYDLINKRATQLRDEHQEDAKQHRARVRAAEAAGEELSAEDTEFIEDPRTVAQLRSDVLVETLLTTVPQSTLESEAKGNPHVNATVSVIVPVTTLLDPDAPRDIALIDGTEPISAFEARELAGSVTCFDRILTDPINGHVLTVDTRIATPQMRKFLQARDRTCRFPGCRRPANRSDLDHTHPYAAGGATSVDNQAHLCRRHHTQKHQQPWRVRHLGNGVLEWTSPLGDVFITRPEPPGPIFKPSDGLAYDPAVDPAPF</sequence>
<dbReference type="SMART" id="SM00507">
    <property type="entry name" value="HNHc"/>
    <property type="match status" value="1"/>
</dbReference>
<feature type="domain" description="HNH nuclease" evidence="3">
    <location>
        <begin position="385"/>
        <end position="437"/>
    </location>
</feature>
<dbReference type="InterPro" id="IPR003615">
    <property type="entry name" value="HNH_nuc"/>
</dbReference>
<dbReference type="Pfam" id="PF01844">
    <property type="entry name" value="HNH"/>
    <property type="match status" value="1"/>
</dbReference>
<feature type="region of interest" description="Disordered" evidence="2">
    <location>
        <begin position="1"/>
        <end position="37"/>
    </location>
</feature>
<proteinExistence type="predicted"/>
<organism evidence="4">
    <name type="scientific">Gulosibacter sediminis</name>
    <dbReference type="NCBI Taxonomy" id="1729695"/>
    <lineage>
        <taxon>Bacteria</taxon>
        <taxon>Bacillati</taxon>
        <taxon>Actinomycetota</taxon>
        <taxon>Actinomycetes</taxon>
        <taxon>Micrococcales</taxon>
        <taxon>Microbacteriaceae</taxon>
        <taxon>Gulosibacter</taxon>
    </lineage>
</organism>
<dbReference type="CDD" id="cd00085">
    <property type="entry name" value="HNHc"/>
    <property type="match status" value="1"/>
</dbReference>